<gene>
    <name evidence="20" type="ORF">pdam_00015707</name>
</gene>
<dbReference type="Pfam" id="PF01079">
    <property type="entry name" value="Hint"/>
    <property type="match status" value="1"/>
</dbReference>
<keyword evidence="15" id="KW-0256">Endoplasmic reticulum</keyword>
<dbReference type="PANTHER" id="PTHR11889">
    <property type="entry name" value="HEDGEHOG"/>
    <property type="match status" value="1"/>
</dbReference>
<evidence type="ECO:0000256" key="8">
    <source>
        <dbReference type="ARBA" id="ARBA00022801"/>
    </source>
</evidence>
<keyword evidence="17" id="KW-1133">Transmembrane helix</keyword>
<keyword evidence="4 15" id="KW-0645">Protease</keyword>
<evidence type="ECO:0000313" key="21">
    <source>
        <dbReference type="Proteomes" id="UP000275408"/>
    </source>
</evidence>
<dbReference type="GO" id="GO:0008233">
    <property type="term" value="F:peptidase activity"/>
    <property type="evidence" value="ECO:0007669"/>
    <property type="project" value="UniProtKB-UniRule"/>
</dbReference>
<dbReference type="GO" id="GO:0016539">
    <property type="term" value="P:intein-mediated protein splicing"/>
    <property type="evidence" value="ECO:0007669"/>
    <property type="project" value="InterPro"/>
</dbReference>
<evidence type="ECO:0000256" key="7">
    <source>
        <dbReference type="ARBA" id="ARBA00022729"/>
    </source>
</evidence>
<feature type="domain" description="Hint" evidence="19">
    <location>
        <begin position="227"/>
        <end position="333"/>
    </location>
</feature>
<dbReference type="SUPFAM" id="SSF51294">
    <property type="entry name" value="Hedgehog/intein (Hint) domain"/>
    <property type="match status" value="1"/>
</dbReference>
<comment type="function">
    <molecule>Protein hedgehog N-product</molecule>
    <text evidence="15">The dually lipidated hedgehog protein N-product is a morphogen which is essential for a variety of patterning events during development.</text>
</comment>
<dbReference type="GO" id="GO:0005615">
    <property type="term" value="C:extracellular space"/>
    <property type="evidence" value="ECO:0007669"/>
    <property type="project" value="TreeGrafter"/>
</dbReference>
<evidence type="ECO:0000256" key="1">
    <source>
        <dbReference type="ARBA" id="ARBA00010649"/>
    </source>
</evidence>
<dbReference type="InterPro" id="IPR009045">
    <property type="entry name" value="Zn_M74/Hedgehog-like"/>
</dbReference>
<dbReference type="Proteomes" id="UP000275408">
    <property type="component" value="Unassembled WGS sequence"/>
</dbReference>
<keyword evidence="12" id="KW-0564">Palmitate</keyword>
<evidence type="ECO:0000259" key="18">
    <source>
        <dbReference type="SMART" id="SM00305"/>
    </source>
</evidence>
<dbReference type="Gene3D" id="3.30.1380.10">
    <property type="match status" value="1"/>
</dbReference>
<dbReference type="PANTHER" id="PTHR11889:SF31">
    <property type="entry name" value="PROTEIN HEDGEHOG"/>
    <property type="match status" value="1"/>
</dbReference>
<dbReference type="InterPro" id="IPR003586">
    <property type="entry name" value="Hint_dom_C"/>
</dbReference>
<evidence type="ECO:0000256" key="16">
    <source>
        <dbReference type="SAM" id="MobiDB-lite"/>
    </source>
</evidence>
<keyword evidence="15" id="KW-0333">Golgi apparatus</keyword>
<keyword evidence="10" id="KW-0106">Calcium</keyword>
<dbReference type="InterPro" id="IPR050387">
    <property type="entry name" value="Hedgehog_Signaling"/>
</dbReference>
<dbReference type="Gene3D" id="2.170.16.10">
    <property type="entry name" value="Hedgehog/Intein (Hint) domain"/>
    <property type="match status" value="1"/>
</dbReference>
<dbReference type="InterPro" id="IPR001767">
    <property type="entry name" value="Hedgehog_Hint"/>
</dbReference>
<keyword evidence="7 15" id="KW-0732">Signal</keyword>
<comment type="similarity">
    <text evidence="1 15">Belongs to the hedgehog family.</text>
</comment>
<dbReference type="GO" id="GO:0005886">
    <property type="term" value="C:plasma membrane"/>
    <property type="evidence" value="ECO:0007669"/>
    <property type="project" value="UniProtKB-SubCell"/>
</dbReference>
<comment type="function">
    <molecule>Protein hedgehog</molecule>
    <text evidence="15">The C-terminal part of the hedgehog protein precursor displays an autoproteolysis activity that results in the cleavage of the full-length protein into two parts (N-product and C-product). In addition, the C-terminal part displays a cholesterol transferase activity that results by the covalent attachment of a cholesterol moiety to the C-terminal of the newly generated N-product.</text>
</comment>
<dbReference type="GO" id="GO:0005113">
    <property type="term" value="F:patched binding"/>
    <property type="evidence" value="ECO:0007669"/>
    <property type="project" value="TreeGrafter"/>
</dbReference>
<evidence type="ECO:0000256" key="13">
    <source>
        <dbReference type="ARBA" id="ARBA00023288"/>
    </source>
</evidence>
<keyword evidence="5" id="KW-0808">Transferase</keyword>
<reference evidence="20 21" key="1">
    <citation type="journal article" date="2018" name="Sci. Rep.">
        <title>Comparative analysis of the Pocillopora damicornis genome highlights role of immune system in coral evolution.</title>
        <authorList>
            <person name="Cunning R."/>
            <person name="Bay R.A."/>
            <person name="Gillette P."/>
            <person name="Baker A.C."/>
            <person name="Traylor-Knowles N."/>
        </authorList>
    </citation>
    <scope>NUCLEOTIDE SEQUENCE [LARGE SCALE GENOMIC DNA]</scope>
    <source>
        <strain evidence="20">RSMAS</strain>
        <tissue evidence="20">Whole animal</tissue>
    </source>
</reference>
<keyword evidence="17" id="KW-0812">Transmembrane</keyword>
<proteinExistence type="inferred from homology"/>
<keyword evidence="3 15" id="KW-1003">Cell membrane</keyword>
<evidence type="ECO:0000256" key="10">
    <source>
        <dbReference type="ARBA" id="ARBA00022837"/>
    </source>
</evidence>
<keyword evidence="2 15" id="KW-0217">Developmental protein</keyword>
<dbReference type="SUPFAM" id="SSF55166">
    <property type="entry name" value="Hedgehog/DD-peptidase"/>
    <property type="match status" value="1"/>
</dbReference>
<dbReference type="InterPro" id="IPR000320">
    <property type="entry name" value="Hedgehog_signalling_dom"/>
</dbReference>
<accession>A0A3M6TVM2</accession>
<dbReference type="SMART" id="SM00306">
    <property type="entry name" value="HintN"/>
    <property type="match status" value="1"/>
</dbReference>
<evidence type="ECO:0000256" key="4">
    <source>
        <dbReference type="ARBA" id="ARBA00022670"/>
    </source>
</evidence>
<dbReference type="Pfam" id="PF01085">
    <property type="entry name" value="HH_signal"/>
    <property type="match status" value="1"/>
</dbReference>
<comment type="subcellular location">
    <molecule>Sonic hedgehog protein</molecule>
    <subcellularLocation>
        <location evidence="15">Endoplasmic reticulum membrane</location>
    </subcellularLocation>
    <subcellularLocation>
        <location evidence="15">Golgi apparatus membrane</location>
    </subcellularLocation>
</comment>
<dbReference type="InterPro" id="IPR001657">
    <property type="entry name" value="Hedgehog"/>
</dbReference>
<dbReference type="GO" id="GO:0016540">
    <property type="term" value="P:protein autoprocessing"/>
    <property type="evidence" value="ECO:0007669"/>
    <property type="project" value="InterPro"/>
</dbReference>
<comment type="subcellular location">
    <molecule>Protein hedgehog N-product</molecule>
    <subcellularLocation>
        <location evidence="15">Cell membrane</location>
        <topology evidence="15">Lipid-anchor</topology>
    </subcellularLocation>
</comment>
<evidence type="ECO:0000256" key="11">
    <source>
        <dbReference type="ARBA" id="ARBA00023136"/>
    </source>
</evidence>
<evidence type="ECO:0000256" key="2">
    <source>
        <dbReference type="ARBA" id="ARBA00022473"/>
    </source>
</evidence>
<dbReference type="InterPro" id="IPR003587">
    <property type="entry name" value="Hint_dom_N"/>
</dbReference>
<evidence type="ECO:0000256" key="9">
    <source>
        <dbReference type="ARBA" id="ARBA00022813"/>
    </source>
</evidence>
<dbReference type="GO" id="GO:0007267">
    <property type="term" value="P:cell-cell signaling"/>
    <property type="evidence" value="ECO:0007669"/>
    <property type="project" value="InterPro"/>
</dbReference>
<dbReference type="GO" id="GO:0005509">
    <property type="term" value="F:calcium ion binding"/>
    <property type="evidence" value="ECO:0007669"/>
    <property type="project" value="TreeGrafter"/>
</dbReference>
<feature type="region of interest" description="Disordered" evidence="16">
    <location>
        <begin position="77"/>
        <end position="102"/>
    </location>
</feature>
<keyword evidence="6" id="KW-0479">Metal-binding</keyword>
<keyword evidence="21" id="KW-1185">Reference proteome</keyword>
<keyword evidence="8 15" id="KW-0378">Hydrolase</keyword>
<dbReference type="EMBL" id="RCHS01002830">
    <property type="protein sequence ID" value="RMX45416.1"/>
    <property type="molecule type" value="Genomic_DNA"/>
</dbReference>
<keyword evidence="9 15" id="KW-0068">Autocatalytic cleavage</keyword>
<feature type="compositionally biased region" description="Polar residues" evidence="16">
    <location>
        <begin position="79"/>
        <end position="91"/>
    </location>
</feature>
<dbReference type="STRING" id="46731.A0A3M6TVM2"/>
<feature type="transmembrane region" description="Helical" evidence="17">
    <location>
        <begin position="35"/>
        <end position="53"/>
    </location>
</feature>
<evidence type="ECO:0000256" key="5">
    <source>
        <dbReference type="ARBA" id="ARBA00022679"/>
    </source>
</evidence>
<evidence type="ECO:0000256" key="6">
    <source>
        <dbReference type="ARBA" id="ARBA00022723"/>
    </source>
</evidence>
<evidence type="ECO:0000256" key="3">
    <source>
        <dbReference type="ARBA" id="ARBA00022475"/>
    </source>
</evidence>
<dbReference type="GO" id="GO:0005789">
    <property type="term" value="C:endoplasmic reticulum membrane"/>
    <property type="evidence" value="ECO:0007669"/>
    <property type="project" value="UniProtKB-SubCell"/>
</dbReference>
<name>A0A3M6TVM2_POCDA</name>
<protein>
    <recommendedName>
        <fullName evidence="15">Hedgehog protein</fullName>
    </recommendedName>
</protein>
<dbReference type="GO" id="GO:0016740">
    <property type="term" value="F:transferase activity"/>
    <property type="evidence" value="ECO:0007669"/>
    <property type="project" value="UniProtKB-KW"/>
</dbReference>
<dbReference type="GO" id="GO:0001708">
    <property type="term" value="P:cell fate specification"/>
    <property type="evidence" value="ECO:0007669"/>
    <property type="project" value="TreeGrafter"/>
</dbReference>
<dbReference type="InterPro" id="IPR006141">
    <property type="entry name" value="Intein_N"/>
</dbReference>
<sequence length="430" mass="48611">MSLRKRTLRLCPRAYFEETYDWRTLSDMEIATASFFIRFTFLVFLLLLVQFRLSLSCSGSTNALDKRGPRKALMLEQNVPDTQENSQQASGPSKGKITRNSPEFDKLKPCYNNAIIFKDEEGTGADRLMSKRCQDKLNTLADLVRRQWPTVKLVVTEAWDEQGQHSENSLHYEGRAVDLRLSDKDRTKIGYLGRLAVDAGFDWVYYQKRTHIHASVREDGYKDEAWGGCFSSDSVVKLENGADLRVRNLQIGDIVQVMTEEGKLGYSEIVMFADFKPDIPRASHVLIETENPAKRITLTPSHLIFTTSNSSESRLKSKQAGKVLPGEFLQVSSQGKLVPSLVRRVSVVKRTGMVAPVTMQGNVIVDGVLCSCYAMIADHDIAHMVFSPLRLVHSFASNLWRMDMSIQQGMHWYPGLLMKINALLGIYELS</sequence>
<organism evidence="20 21">
    <name type="scientific">Pocillopora damicornis</name>
    <name type="common">Cauliflower coral</name>
    <name type="synonym">Millepora damicornis</name>
    <dbReference type="NCBI Taxonomy" id="46731"/>
    <lineage>
        <taxon>Eukaryota</taxon>
        <taxon>Metazoa</taxon>
        <taxon>Cnidaria</taxon>
        <taxon>Anthozoa</taxon>
        <taxon>Hexacorallia</taxon>
        <taxon>Scleractinia</taxon>
        <taxon>Astrocoeniina</taxon>
        <taxon>Pocilloporidae</taxon>
        <taxon>Pocillopora</taxon>
    </lineage>
</organism>
<keyword evidence="13" id="KW-0449">Lipoprotein</keyword>
<dbReference type="GO" id="GO:0007224">
    <property type="term" value="P:smoothened signaling pathway"/>
    <property type="evidence" value="ECO:0007669"/>
    <property type="project" value="TreeGrafter"/>
</dbReference>
<evidence type="ECO:0000256" key="14">
    <source>
        <dbReference type="ARBA" id="ARBA00048589"/>
    </source>
</evidence>
<dbReference type="GO" id="GO:0010468">
    <property type="term" value="P:regulation of gene expression"/>
    <property type="evidence" value="ECO:0007669"/>
    <property type="project" value="TreeGrafter"/>
</dbReference>
<dbReference type="InterPro" id="IPR036844">
    <property type="entry name" value="Hint_dom_sf"/>
</dbReference>
<evidence type="ECO:0000256" key="17">
    <source>
        <dbReference type="SAM" id="Phobius"/>
    </source>
</evidence>
<keyword evidence="11 15" id="KW-0472">Membrane</keyword>
<evidence type="ECO:0000259" key="19">
    <source>
        <dbReference type="SMART" id="SM00306"/>
    </source>
</evidence>
<dbReference type="PRINTS" id="PR00632">
    <property type="entry name" value="SONICHHOG"/>
</dbReference>
<dbReference type="PROSITE" id="PS50817">
    <property type="entry name" value="INTEIN_N_TER"/>
    <property type="match status" value="1"/>
</dbReference>
<dbReference type="AlphaFoldDB" id="A0A3M6TVM2"/>
<feature type="domain" description="Hint" evidence="18">
    <location>
        <begin position="334"/>
        <end position="378"/>
    </location>
</feature>
<dbReference type="FunFam" id="2.170.16.10:FF:000001">
    <property type="entry name" value="Indian hedgehog"/>
    <property type="match status" value="1"/>
</dbReference>
<dbReference type="GO" id="GO:0000139">
    <property type="term" value="C:Golgi membrane"/>
    <property type="evidence" value="ECO:0007669"/>
    <property type="project" value="UniProtKB-SubCell"/>
</dbReference>
<comment type="catalytic activity">
    <reaction evidence="14">
        <text>glycyl-L-cysteinyl-[protein] + cholesterol + H(+) = [protein]-C-terminal glycyl cholesterol ester + N-terminal L-cysteinyl-[protein]</text>
        <dbReference type="Rhea" id="RHEA:59504"/>
        <dbReference type="Rhea" id="RHEA-COMP:12707"/>
        <dbReference type="Rhea" id="RHEA-COMP:15369"/>
        <dbReference type="Rhea" id="RHEA-COMP:15374"/>
        <dbReference type="ChEBI" id="CHEBI:15378"/>
        <dbReference type="ChEBI" id="CHEBI:16113"/>
        <dbReference type="ChEBI" id="CHEBI:65250"/>
        <dbReference type="ChEBI" id="CHEBI:143135"/>
        <dbReference type="ChEBI" id="CHEBI:143140"/>
    </reaction>
    <physiologicalReaction direction="left-to-right" evidence="14">
        <dbReference type="Rhea" id="RHEA:59505"/>
    </physiologicalReaction>
</comment>
<dbReference type="GO" id="GO:0048731">
    <property type="term" value="P:system development"/>
    <property type="evidence" value="ECO:0007669"/>
    <property type="project" value="UniProtKB-ARBA"/>
</dbReference>
<evidence type="ECO:0000256" key="12">
    <source>
        <dbReference type="ARBA" id="ARBA00023139"/>
    </source>
</evidence>
<evidence type="ECO:0000256" key="15">
    <source>
        <dbReference type="RuleBase" id="RU280812"/>
    </source>
</evidence>
<comment type="caution">
    <text evidence="20">The sequence shown here is derived from an EMBL/GenBank/DDBJ whole genome shotgun (WGS) entry which is preliminary data.</text>
</comment>
<dbReference type="SMART" id="SM00305">
    <property type="entry name" value="HintC"/>
    <property type="match status" value="1"/>
</dbReference>
<dbReference type="CDD" id="cd00081">
    <property type="entry name" value="Hint"/>
    <property type="match status" value="1"/>
</dbReference>
<evidence type="ECO:0000313" key="20">
    <source>
        <dbReference type="EMBL" id="RMX45416.1"/>
    </source>
</evidence>
<dbReference type="OrthoDB" id="5212at2759"/>